<keyword evidence="2" id="KW-1185">Reference proteome</keyword>
<dbReference type="Proteomes" id="UP001206925">
    <property type="component" value="Unassembled WGS sequence"/>
</dbReference>
<sequence length="188" mass="21683">MELEDMIKESKPIRLISNLTRLYPFKEGSYSTMERVWFYEAQIFTDSQFDFLRYLCLLVNIGPPLKLQFDNSWQNQSFKVWIIKDGEEWSRPSDRKFVSETESNDKSLDIKSAQSVAPDTGVIKDGPRVGMATVQYVGRNLDCLGRMSSRSEVGSDQNGSTGKWVRLDPRVVLNESKVDRVSWRNVAR</sequence>
<dbReference type="AlphaFoldDB" id="A0AAD5G945"/>
<evidence type="ECO:0000313" key="1">
    <source>
        <dbReference type="EMBL" id="KAI7731788.1"/>
    </source>
</evidence>
<gene>
    <name evidence="1" type="ORF">M8C21_009183</name>
</gene>
<accession>A0AAD5G945</accession>
<proteinExistence type="predicted"/>
<evidence type="ECO:0000313" key="2">
    <source>
        <dbReference type="Proteomes" id="UP001206925"/>
    </source>
</evidence>
<dbReference type="EMBL" id="JAMZMK010010387">
    <property type="protein sequence ID" value="KAI7731788.1"/>
    <property type="molecule type" value="Genomic_DNA"/>
</dbReference>
<organism evidence="1 2">
    <name type="scientific">Ambrosia artemisiifolia</name>
    <name type="common">Common ragweed</name>
    <dbReference type="NCBI Taxonomy" id="4212"/>
    <lineage>
        <taxon>Eukaryota</taxon>
        <taxon>Viridiplantae</taxon>
        <taxon>Streptophyta</taxon>
        <taxon>Embryophyta</taxon>
        <taxon>Tracheophyta</taxon>
        <taxon>Spermatophyta</taxon>
        <taxon>Magnoliopsida</taxon>
        <taxon>eudicotyledons</taxon>
        <taxon>Gunneridae</taxon>
        <taxon>Pentapetalae</taxon>
        <taxon>asterids</taxon>
        <taxon>campanulids</taxon>
        <taxon>Asterales</taxon>
        <taxon>Asteraceae</taxon>
        <taxon>Asteroideae</taxon>
        <taxon>Heliantheae alliance</taxon>
        <taxon>Heliantheae</taxon>
        <taxon>Ambrosia</taxon>
    </lineage>
</organism>
<protein>
    <submittedName>
        <fullName evidence="1">Uncharacterized protein</fullName>
    </submittedName>
</protein>
<reference evidence="1" key="1">
    <citation type="submission" date="2022-06" db="EMBL/GenBank/DDBJ databases">
        <title>Uncovering the hologenomic basis of an extraordinary plant invasion.</title>
        <authorList>
            <person name="Bieker V.C."/>
            <person name="Martin M.D."/>
            <person name="Gilbert T."/>
            <person name="Hodgins K."/>
            <person name="Battlay P."/>
            <person name="Petersen B."/>
            <person name="Wilson J."/>
        </authorList>
    </citation>
    <scope>NUCLEOTIDE SEQUENCE</scope>
    <source>
        <strain evidence="1">AA19_3_7</strain>
        <tissue evidence="1">Leaf</tissue>
    </source>
</reference>
<comment type="caution">
    <text evidence="1">The sequence shown here is derived from an EMBL/GenBank/DDBJ whole genome shotgun (WGS) entry which is preliminary data.</text>
</comment>
<name>A0AAD5G945_AMBAR</name>